<evidence type="ECO:0000313" key="3">
    <source>
        <dbReference type="Proteomes" id="UP000515204"/>
    </source>
</evidence>
<dbReference type="InterPro" id="IPR045851">
    <property type="entry name" value="AMP-bd_C_sf"/>
</dbReference>
<feature type="domain" description="AMP-dependent synthetase/ligase" evidence="1">
    <location>
        <begin position="154"/>
        <end position="372"/>
    </location>
</feature>
<evidence type="ECO:0000313" key="4">
    <source>
        <dbReference type="RefSeq" id="XP_014470185.1"/>
    </source>
</evidence>
<dbReference type="Gene3D" id="3.30.300.30">
    <property type="match status" value="1"/>
</dbReference>
<gene>
    <name evidence="4" type="primary">LOC106742078</name>
</gene>
<dbReference type="InterPro" id="IPR011047">
    <property type="entry name" value="Quinoprotein_ADH-like_sf"/>
</dbReference>
<dbReference type="SMART" id="SM00564">
    <property type="entry name" value="PQQ"/>
    <property type="match status" value="4"/>
</dbReference>
<dbReference type="AlphaFoldDB" id="A0A6P3WVW0"/>
<dbReference type="Gene3D" id="2.130.10.10">
    <property type="entry name" value="YVTN repeat-like/Quinoprotein amine dehydrogenase"/>
    <property type="match status" value="1"/>
</dbReference>
<keyword evidence="3" id="KW-1185">Reference proteome</keyword>
<dbReference type="GeneID" id="106742078"/>
<evidence type="ECO:0000259" key="1">
    <source>
        <dbReference type="Pfam" id="PF00501"/>
    </source>
</evidence>
<dbReference type="PANTHER" id="PTHR44394">
    <property type="entry name" value="BETA-ALANINE-ACTIVATING ENZYME"/>
    <property type="match status" value="1"/>
</dbReference>
<dbReference type="KEGG" id="dqu:106742078"/>
<dbReference type="InterPro" id="IPR042099">
    <property type="entry name" value="ANL_N_sf"/>
</dbReference>
<feature type="domain" description="Pyrrolo-quinoline quinone repeat" evidence="2">
    <location>
        <begin position="684"/>
        <end position="1018"/>
    </location>
</feature>
<reference evidence="4" key="1">
    <citation type="submission" date="2025-08" db="UniProtKB">
        <authorList>
            <consortium name="RefSeq"/>
        </authorList>
    </citation>
    <scope>IDENTIFICATION</scope>
</reference>
<dbReference type="InterPro" id="IPR018391">
    <property type="entry name" value="PQQ_b-propeller_rpt"/>
</dbReference>
<dbReference type="SUPFAM" id="SSF50998">
    <property type="entry name" value="Quinoprotein alcohol dehydrogenase-like"/>
    <property type="match status" value="1"/>
</dbReference>
<dbReference type="InterPro" id="IPR015943">
    <property type="entry name" value="WD40/YVTN_repeat-like_dom_sf"/>
</dbReference>
<protein>
    <submittedName>
        <fullName evidence="4">Acyl-CoA synthetase family member 4</fullName>
    </submittedName>
</protein>
<dbReference type="InterPro" id="IPR000873">
    <property type="entry name" value="AMP-dep_synth/lig_dom"/>
</dbReference>
<accession>A0A6P3WVW0</accession>
<dbReference type="InterPro" id="IPR052091">
    <property type="entry name" value="Beta-ala_Activ/Resist"/>
</dbReference>
<dbReference type="OrthoDB" id="408177at2759"/>
<organism evidence="3 4">
    <name type="scientific">Dinoponera quadriceps</name>
    <name type="common">South American ant</name>
    <dbReference type="NCBI Taxonomy" id="609295"/>
    <lineage>
        <taxon>Eukaryota</taxon>
        <taxon>Metazoa</taxon>
        <taxon>Ecdysozoa</taxon>
        <taxon>Arthropoda</taxon>
        <taxon>Hexapoda</taxon>
        <taxon>Insecta</taxon>
        <taxon>Pterygota</taxon>
        <taxon>Neoptera</taxon>
        <taxon>Endopterygota</taxon>
        <taxon>Hymenoptera</taxon>
        <taxon>Apocrita</taxon>
        <taxon>Aculeata</taxon>
        <taxon>Formicoidea</taxon>
        <taxon>Formicidae</taxon>
        <taxon>Ponerinae</taxon>
        <taxon>Ponerini</taxon>
        <taxon>Dinoponera</taxon>
    </lineage>
</organism>
<dbReference type="RefSeq" id="XP_014470185.1">
    <property type="nucleotide sequence ID" value="XM_014614699.1"/>
</dbReference>
<dbReference type="CTD" id="132949"/>
<dbReference type="Proteomes" id="UP000515204">
    <property type="component" value="Unplaced"/>
</dbReference>
<name>A0A6P3WVW0_DINQU</name>
<dbReference type="InterPro" id="IPR002372">
    <property type="entry name" value="PQQ_rpt_dom"/>
</dbReference>
<dbReference type="Pfam" id="PF13570">
    <property type="entry name" value="Beta-prop_ACSF4"/>
    <property type="match status" value="1"/>
</dbReference>
<dbReference type="Gene3D" id="3.40.50.12780">
    <property type="entry name" value="N-terminal domain of ligase-like"/>
    <property type="match status" value="1"/>
</dbReference>
<dbReference type="Pfam" id="PF00501">
    <property type="entry name" value="AMP-binding"/>
    <property type="match status" value="1"/>
</dbReference>
<dbReference type="GO" id="GO:0043041">
    <property type="term" value="P:amino acid activation for nonribosomal peptide biosynthetic process"/>
    <property type="evidence" value="ECO:0007669"/>
    <property type="project" value="TreeGrafter"/>
</dbReference>
<proteinExistence type="predicted"/>
<sequence>MSCTINYTKKLKVQDVKNKYCPYILHNICNWFYLDKPAIEYHDLQEVKIISYNELQAATKTVSDCLKYIQYPEFIGINFDILEYCVPSLMLGILDNGNAFLNVPSDIQICRNIFDSLHIRYIFAKCVTSDREVVRQLNVHGQSVYLTKLIDVPESTVSGRKWHRFAYAIATSGSTGSPKIVKILHSCVLPNITDLRRILDMTEHDKIAQLTNFTFDPCIVEIFLSLSCAATLFMVSKQLKNDTDRLLEKIFCARVTVLQITPSLLFHKWSTERLKATILNKDSHLRVLLLGGEPFPNIKLLSEASHSQNKTRLFNIYGITEVSCWSSINEIFRNKGTDESCIGEPLSETMFQVRNEDNEIVTKGKGFLYIGSSSRICIVGDETEDDLCKPVFRDTGDIISIDDHGRMLYRGRRNNVVKRFGNKINLRELERVVMELSFIRNCAALWDTESHKLYLCLSAVNMKELIDLKNYIISHLRILPAIYKPDKIIVLEKFYFTTSGKICLSSLRKACKESEMEVTSINDVYTDVCEIFGNLWSQHVKSKDVGFLTSGGTSITALQVSNATIGIFKVEFPELIGMLLKNLTFNECVNYIKTTLTNQDWNRTLNHCIAVSHDDKAQNNNCDTEKCIMEEPVSNNFSVLTDQNNSYQCKCRGRTDGNASTQKQIIKLSSVNISTIEVAATYNLQKCVDASPTVYCYSASELFATVGSHAGIIYTVNLVGKNSRPYELKLPDRIEASVLVLADFRGIVGCYDGYIYCIHLKIGEVIWKFQTQDMVKCTAITCAQKSKIFVGSYDHYVYCLSVENGAQIWKIEASQGGICATGCLHPQSTSVLFGTLDGACLALRQFSGRVKWRRKLQDPIFVAPVVLQNGYALFCSVAGTLCCFDIETDCRIWRYEIRGNVFSYPVINTRVSAGNSEHVILASHNKHLYCLEMPGEKGENPRLRYALQLHSSIFATPWCEDKHVFVACTDGTFQVLDLSEGKSLVTKRLPGEIFSSPVIHNDLAILGCRDNNLYVLKLG</sequence>
<dbReference type="SUPFAM" id="SSF56801">
    <property type="entry name" value="Acetyl-CoA synthetase-like"/>
    <property type="match status" value="1"/>
</dbReference>
<dbReference type="Gene3D" id="2.40.10.480">
    <property type="match status" value="1"/>
</dbReference>
<evidence type="ECO:0000259" key="2">
    <source>
        <dbReference type="Pfam" id="PF13570"/>
    </source>
</evidence>
<dbReference type="PANTHER" id="PTHR44394:SF1">
    <property type="entry name" value="BETA-ALANINE-ACTIVATING ENZYME"/>
    <property type="match status" value="1"/>
</dbReference>